<keyword evidence="2" id="KW-1185">Reference proteome</keyword>
<dbReference type="EMBL" id="VXIV02000337">
    <property type="protein sequence ID" value="KAF6038865.1"/>
    <property type="molecule type" value="Genomic_DNA"/>
</dbReference>
<dbReference type="AlphaFoldDB" id="A0A7J7KKM8"/>
<comment type="caution">
    <text evidence="1">The sequence shown here is derived from an EMBL/GenBank/DDBJ whole genome shotgun (WGS) entry which is preliminary data.</text>
</comment>
<reference evidence="1" key="1">
    <citation type="submission" date="2020-06" db="EMBL/GenBank/DDBJ databases">
        <title>Draft genome of Bugula neritina, a colonial animal packing powerful symbionts and potential medicines.</title>
        <authorList>
            <person name="Rayko M."/>
        </authorList>
    </citation>
    <scope>NUCLEOTIDE SEQUENCE [LARGE SCALE GENOMIC DNA]</scope>
    <source>
        <strain evidence="1">Kwan_BN1</strain>
    </source>
</reference>
<accession>A0A7J7KKM8</accession>
<sequence>MSICSSQRISSSYRVQLLNLGSPQLSSPGKENVVRTPIHSRRQTTADQQLEVIFLQNAIKYVKDFKKYKEELVRDSEPSTMRLCLKAS</sequence>
<proteinExistence type="predicted"/>
<organism evidence="1 2">
    <name type="scientific">Bugula neritina</name>
    <name type="common">Brown bryozoan</name>
    <name type="synonym">Sertularia neritina</name>
    <dbReference type="NCBI Taxonomy" id="10212"/>
    <lineage>
        <taxon>Eukaryota</taxon>
        <taxon>Metazoa</taxon>
        <taxon>Spiralia</taxon>
        <taxon>Lophotrochozoa</taxon>
        <taxon>Bryozoa</taxon>
        <taxon>Gymnolaemata</taxon>
        <taxon>Cheilostomatida</taxon>
        <taxon>Flustrina</taxon>
        <taxon>Buguloidea</taxon>
        <taxon>Bugulidae</taxon>
        <taxon>Bugula</taxon>
    </lineage>
</organism>
<protein>
    <submittedName>
        <fullName evidence="1">Uncharacterized protein</fullName>
    </submittedName>
</protein>
<dbReference type="Proteomes" id="UP000593567">
    <property type="component" value="Unassembled WGS sequence"/>
</dbReference>
<name>A0A7J7KKM8_BUGNE</name>
<evidence type="ECO:0000313" key="2">
    <source>
        <dbReference type="Proteomes" id="UP000593567"/>
    </source>
</evidence>
<gene>
    <name evidence="1" type="ORF">EB796_002829</name>
</gene>
<evidence type="ECO:0000313" key="1">
    <source>
        <dbReference type="EMBL" id="KAF6038865.1"/>
    </source>
</evidence>